<keyword evidence="3" id="KW-1185">Reference proteome</keyword>
<gene>
    <name evidence="2" type="ORF">GCM10023093_03360</name>
</gene>
<feature type="transmembrane region" description="Helical" evidence="1">
    <location>
        <begin position="156"/>
        <end position="180"/>
    </location>
</feature>
<evidence type="ECO:0000313" key="3">
    <source>
        <dbReference type="Proteomes" id="UP001500067"/>
    </source>
</evidence>
<keyword evidence="1" id="KW-1133">Transmembrane helix</keyword>
<feature type="transmembrane region" description="Helical" evidence="1">
    <location>
        <begin position="93"/>
        <end position="112"/>
    </location>
</feature>
<accession>A0ABP8N395</accession>
<dbReference type="Proteomes" id="UP001500067">
    <property type="component" value="Unassembled WGS sequence"/>
</dbReference>
<proteinExistence type="predicted"/>
<sequence>MLDKGARLLFYMYMASLGCELSAVLRYYWPQLKNPCYHVYNLVELIIITMYFMYTVGVRKRLLLIVLCLIYLGVEIFNTIYFQPLSAVNTNVITFECFMVIPMALYSLYRILINDNISKIQNYVHFWFWTFFLVYFSSSFFFWQFIIYFYRHDKLFYTISIYGHIIVNLAVYTGVLLTYLRYPKMARNGA</sequence>
<feature type="transmembrane region" description="Helical" evidence="1">
    <location>
        <begin position="124"/>
        <end position="150"/>
    </location>
</feature>
<keyword evidence="1" id="KW-0812">Transmembrane</keyword>
<feature type="transmembrane region" description="Helical" evidence="1">
    <location>
        <begin position="61"/>
        <end position="81"/>
    </location>
</feature>
<keyword evidence="1" id="KW-0472">Membrane</keyword>
<reference evidence="3" key="1">
    <citation type="journal article" date="2019" name="Int. J. Syst. Evol. Microbiol.">
        <title>The Global Catalogue of Microorganisms (GCM) 10K type strain sequencing project: providing services to taxonomists for standard genome sequencing and annotation.</title>
        <authorList>
            <consortium name="The Broad Institute Genomics Platform"/>
            <consortium name="The Broad Institute Genome Sequencing Center for Infectious Disease"/>
            <person name="Wu L."/>
            <person name="Ma J."/>
        </authorList>
    </citation>
    <scope>NUCLEOTIDE SEQUENCE [LARGE SCALE GENOMIC DNA]</scope>
    <source>
        <strain evidence="3">JCM 32105</strain>
    </source>
</reference>
<evidence type="ECO:0000313" key="2">
    <source>
        <dbReference type="EMBL" id="GAA4460538.1"/>
    </source>
</evidence>
<comment type="caution">
    <text evidence="2">The sequence shown here is derived from an EMBL/GenBank/DDBJ whole genome shotgun (WGS) entry which is preliminary data.</text>
</comment>
<dbReference type="EMBL" id="BAABFA010000004">
    <property type="protein sequence ID" value="GAA4460538.1"/>
    <property type="molecule type" value="Genomic_DNA"/>
</dbReference>
<name>A0ABP8N395_9BACT</name>
<evidence type="ECO:0000256" key="1">
    <source>
        <dbReference type="SAM" id="Phobius"/>
    </source>
</evidence>
<feature type="transmembrane region" description="Helical" evidence="1">
    <location>
        <begin position="35"/>
        <end position="54"/>
    </location>
</feature>
<feature type="transmembrane region" description="Helical" evidence="1">
    <location>
        <begin position="9"/>
        <end position="29"/>
    </location>
</feature>
<protein>
    <submittedName>
        <fullName evidence="2">Uncharacterized protein</fullName>
    </submittedName>
</protein>
<organism evidence="2 3">
    <name type="scientific">Nemorincola caseinilytica</name>
    <dbReference type="NCBI Taxonomy" id="2054315"/>
    <lineage>
        <taxon>Bacteria</taxon>
        <taxon>Pseudomonadati</taxon>
        <taxon>Bacteroidota</taxon>
        <taxon>Chitinophagia</taxon>
        <taxon>Chitinophagales</taxon>
        <taxon>Chitinophagaceae</taxon>
        <taxon>Nemorincola</taxon>
    </lineage>
</organism>
<dbReference type="PROSITE" id="PS51257">
    <property type="entry name" value="PROKAR_LIPOPROTEIN"/>
    <property type="match status" value="1"/>
</dbReference>